<dbReference type="Pfam" id="PF24564">
    <property type="entry name" value="DUF7605"/>
    <property type="match status" value="1"/>
</dbReference>
<dbReference type="OrthoDB" id="3598281at2759"/>
<organism evidence="5 6">
    <name type="scientific">Phaeosphaeria nodorum (strain SN15 / ATCC MYA-4574 / FGSC 10173)</name>
    <name type="common">Glume blotch fungus</name>
    <name type="synonym">Parastagonospora nodorum</name>
    <dbReference type="NCBI Taxonomy" id="321614"/>
    <lineage>
        <taxon>Eukaryota</taxon>
        <taxon>Fungi</taxon>
        <taxon>Dikarya</taxon>
        <taxon>Ascomycota</taxon>
        <taxon>Pezizomycotina</taxon>
        <taxon>Dothideomycetes</taxon>
        <taxon>Pleosporomycetidae</taxon>
        <taxon>Pleosporales</taxon>
        <taxon>Pleosporineae</taxon>
        <taxon>Phaeosphaeriaceae</taxon>
        <taxon>Parastagonospora</taxon>
    </lineage>
</organism>
<evidence type="ECO:0008006" key="7">
    <source>
        <dbReference type="Google" id="ProtNLM"/>
    </source>
</evidence>
<dbReference type="InterPro" id="IPR027417">
    <property type="entry name" value="P-loop_NTPase"/>
</dbReference>
<evidence type="ECO:0000259" key="3">
    <source>
        <dbReference type="Pfam" id="PF00350"/>
    </source>
</evidence>
<dbReference type="PANTHER" id="PTHR36681">
    <property type="entry name" value="NUCLEAR GTPASE, GERMINAL CENTER-ASSOCIATED, TANDEM DUPLICATE 3"/>
    <property type="match status" value="1"/>
</dbReference>
<feature type="region of interest" description="Disordered" evidence="2">
    <location>
        <begin position="271"/>
        <end position="290"/>
    </location>
</feature>
<evidence type="ECO:0000313" key="6">
    <source>
        <dbReference type="Proteomes" id="UP000663193"/>
    </source>
</evidence>
<dbReference type="SUPFAM" id="SSF52540">
    <property type="entry name" value="P-loop containing nucleoside triphosphate hydrolases"/>
    <property type="match status" value="1"/>
</dbReference>
<keyword evidence="1" id="KW-0175">Coiled coil</keyword>
<feature type="region of interest" description="Disordered" evidence="2">
    <location>
        <begin position="134"/>
        <end position="157"/>
    </location>
</feature>
<feature type="compositionally biased region" description="Acidic residues" evidence="2">
    <location>
        <begin position="729"/>
        <end position="742"/>
    </location>
</feature>
<keyword evidence="6" id="KW-1185">Reference proteome</keyword>
<dbReference type="PANTHER" id="PTHR36681:SF3">
    <property type="entry name" value="NUCLEAR GTPASE, GERMINAL CENTER-ASSOCIATED, TANDEM DUPLICATE 3"/>
    <property type="match status" value="1"/>
</dbReference>
<dbReference type="OMA" id="VAQGYMK"/>
<sequence length="1363" mass="153507">MTDWEEFEARARRAIPAQYLKPKRCWIGVLSHEKAPEDVFDELDFVWMVGHAKIPMQKIHDTYQKRYEDVDFHIRFKDDLVEMDDTIKSFLKPNGDLVLFLARRTDELLLDAQPTPQRPYGNAEASLAREIRPTTPTRSVPPTTPIATSRVKDEPRNDESFSLQALNLIPSMRPAPADAASENAPVFSIQQSAMPPLASTVAAMHFPTAVQDLSTARTDVDISPRHDDAADTMPGKLLAPQESGVVKDKEVPDPVHHHMEEETQVLFNPEGYFNREPSPEQASQEDAKPTDRAIREIIAQQDPDLLEAGVTQSLKVLQRLKSSFSEYPEIADAQAWIEAIDKLVPQAVRKRTIVGVVGNTGAGKSSVINAMLDEERLVPTNCMRACTAVVTEMSYNTSDEPSSRYRAEIEFITRDDWEKEVATLMKEFMTENGAVSRDVADENSDAGIAWAKFHSVYPKRTRDSLNECTVESLMSERSVLAILGTTNKINSACPNSFYQQLQRYVDSKEKVTKKGKTKGSDKPKKSFEMEYWPLVKVVKIYVKAPALSTGAVIVDLPGVHDSNPARAAVAQGYMKQCTGLWIVAPINRAVDDKAAKTLLGESFKRQLKYDGGLSSVTFICSKTDDISITEAVDSLELEDEVEELYNQQRNLEKDIERVKEDIDELQESRDVYQVAQKETSNDIETWEELQEALDEGKTVYAPQPKKNKKRKKQPQQKDARKKRHTELNDSQEDFVVSDEDSAQSESEGASSDDEDIRAPQNSLTEEEIKAKLKELREAKKAARRSSLELSEKIKELRPKIGEYKKKIAAIKSEISHICIAGRNDYSKRAIQQDFAAGIKELDQENAAEEDEDNFNPDEELRDYDEVAKSLPVFCVSSRAYQQMSGRLQKDEPVPGFETPEETEIPQLQAHCKKLTEAGRIQTARMFLLSLCQQLTTFSLWASDDSTGLKMTDDDKRKQVRYLDKRLGELEKGLEDAVRACLNTTKQEMNAQIFDKYPELINEAIIAAPETASKWGAHKADGGLFWGTYKAVVRRDGSYHSATAGHRDFNADLVNPIIKKLATGWERAFQNRLPKAFDALCRDSGKLLHNFHEAVEERARSNGVGIASLTTLKMQIYTYEQLFVDLNQVLLEKMNELQRDANRDFTPTIANIMHTVYDICANESGTGSYKRMKQHMSDYVERCRHHMFSDATLTVKRNLDSMCKALEDVMEERADEIYIKMKGDYTRVLGGGQVHFDQTAVLFNAERALRAEVMEVLKTVDAEFEPIARGEVEQEAGADGAEPSMDEHVIIDEDEGAFESARESACDNDNDDSAMGGMEDTMISETTPSKHLAPDMDADNTSEKENRSLPTPSDEDMFKEEEEA</sequence>
<feature type="domain" description="Dynamin N-terminal" evidence="3">
    <location>
        <begin position="354"/>
        <end position="600"/>
    </location>
</feature>
<accession>A0A7U2I2A3</accession>
<reference evidence="6" key="1">
    <citation type="journal article" date="2021" name="BMC Genomics">
        <title>Chromosome-level genome assembly and manually-curated proteome of model necrotroph Parastagonospora nodorum Sn15 reveals a genome-wide trove of candidate effector homologs, and redundancy of virulence-related functions within an accessory chromosome.</title>
        <authorList>
            <person name="Bertazzoni S."/>
            <person name="Jones D.A.B."/>
            <person name="Phan H.T."/>
            <person name="Tan K.-C."/>
            <person name="Hane J.K."/>
        </authorList>
    </citation>
    <scope>NUCLEOTIDE SEQUENCE [LARGE SCALE GENOMIC DNA]</scope>
    <source>
        <strain evidence="6">SN15 / ATCC MYA-4574 / FGSC 10173)</strain>
    </source>
</reference>
<feature type="coiled-coil region" evidence="1">
    <location>
        <begin position="634"/>
        <end position="675"/>
    </location>
</feature>
<protein>
    <recommendedName>
        <fullName evidence="7">G domain-containing protein</fullName>
    </recommendedName>
</protein>
<evidence type="ECO:0000256" key="1">
    <source>
        <dbReference type="SAM" id="Coils"/>
    </source>
</evidence>
<evidence type="ECO:0000256" key="2">
    <source>
        <dbReference type="SAM" id="MobiDB-lite"/>
    </source>
</evidence>
<evidence type="ECO:0000313" key="5">
    <source>
        <dbReference type="EMBL" id="QRC96762.1"/>
    </source>
</evidence>
<dbReference type="InterPro" id="IPR056024">
    <property type="entry name" value="DUF7605"/>
</dbReference>
<feature type="compositionally biased region" description="Basic residues" evidence="2">
    <location>
        <begin position="705"/>
        <end position="724"/>
    </location>
</feature>
<dbReference type="Gene3D" id="3.40.50.300">
    <property type="entry name" value="P-loop containing nucleotide triphosphate hydrolases"/>
    <property type="match status" value="1"/>
</dbReference>
<feature type="domain" description="DUF7605" evidence="4">
    <location>
        <begin position="1021"/>
        <end position="1182"/>
    </location>
</feature>
<name>A0A7U2I2A3_PHANO</name>
<gene>
    <name evidence="5" type="ORF">JI435_016520</name>
</gene>
<dbReference type="Pfam" id="PF00350">
    <property type="entry name" value="Dynamin_N"/>
    <property type="match status" value="1"/>
</dbReference>
<feature type="region of interest" description="Disordered" evidence="2">
    <location>
        <begin position="1296"/>
        <end position="1363"/>
    </location>
</feature>
<dbReference type="EMBL" id="CP069028">
    <property type="protein sequence ID" value="QRC96762.1"/>
    <property type="molecule type" value="Genomic_DNA"/>
</dbReference>
<feature type="compositionally biased region" description="Acidic residues" evidence="2">
    <location>
        <begin position="1352"/>
        <end position="1363"/>
    </location>
</feature>
<proteinExistence type="predicted"/>
<dbReference type="InterPro" id="IPR045063">
    <property type="entry name" value="Dynamin_N"/>
</dbReference>
<dbReference type="VEuPathDB" id="FungiDB:JI435_016520"/>
<dbReference type="Proteomes" id="UP000663193">
    <property type="component" value="Chromosome 6"/>
</dbReference>
<evidence type="ECO:0000259" key="4">
    <source>
        <dbReference type="Pfam" id="PF24564"/>
    </source>
</evidence>
<feature type="region of interest" description="Disordered" evidence="2">
    <location>
        <begin position="695"/>
        <end position="765"/>
    </location>
</feature>